<accession>A0ABP9DH59</accession>
<feature type="transmembrane region" description="Helical" evidence="1">
    <location>
        <begin position="137"/>
        <end position="158"/>
    </location>
</feature>
<comment type="caution">
    <text evidence="2">The sequence shown here is derived from an EMBL/GenBank/DDBJ whole genome shotgun (WGS) entry which is preliminary data.</text>
</comment>
<sequence length="212" mass="24532">METNYIEINNNVTISRGEHIVLHKPKGSAIPISAIEHIEGFDSKLNKERYIKVVKTGTREIFSERSFQSKELSIFQTRVYYSHYNWGISQNTYSDDWYRYSIGDNQIKKANYLNLKRDLKKSQESMQFLKRGNEYRILELGLMAAGTLMLTGGIVKSIQNSSENSENSIPSEGTSFEAPHWTVFTGAICFPIAHFYARKRKKDYFIKALKSY</sequence>
<name>A0ABP9DH59_9BACT</name>
<dbReference type="EMBL" id="BAABJX010000042">
    <property type="protein sequence ID" value="GAA4840731.1"/>
    <property type="molecule type" value="Genomic_DNA"/>
</dbReference>
<reference evidence="3" key="1">
    <citation type="journal article" date="2019" name="Int. J. Syst. Evol. Microbiol.">
        <title>The Global Catalogue of Microorganisms (GCM) 10K type strain sequencing project: providing services to taxonomists for standard genome sequencing and annotation.</title>
        <authorList>
            <consortium name="The Broad Institute Genomics Platform"/>
            <consortium name="The Broad Institute Genome Sequencing Center for Infectious Disease"/>
            <person name="Wu L."/>
            <person name="Ma J."/>
        </authorList>
    </citation>
    <scope>NUCLEOTIDE SEQUENCE [LARGE SCALE GENOMIC DNA]</scope>
    <source>
        <strain evidence="3">JCM 18326</strain>
    </source>
</reference>
<organism evidence="2 3">
    <name type="scientific">Algivirga pacifica</name>
    <dbReference type="NCBI Taxonomy" id="1162670"/>
    <lineage>
        <taxon>Bacteria</taxon>
        <taxon>Pseudomonadati</taxon>
        <taxon>Bacteroidota</taxon>
        <taxon>Cytophagia</taxon>
        <taxon>Cytophagales</taxon>
        <taxon>Flammeovirgaceae</taxon>
        <taxon>Algivirga</taxon>
    </lineage>
</organism>
<keyword evidence="1" id="KW-0472">Membrane</keyword>
<feature type="transmembrane region" description="Helical" evidence="1">
    <location>
        <begin position="178"/>
        <end position="197"/>
    </location>
</feature>
<gene>
    <name evidence="2" type="ORF">GCM10023331_27160</name>
</gene>
<keyword evidence="1" id="KW-1133">Transmembrane helix</keyword>
<dbReference type="Proteomes" id="UP001500298">
    <property type="component" value="Unassembled WGS sequence"/>
</dbReference>
<protein>
    <submittedName>
        <fullName evidence="2">Uncharacterized protein</fullName>
    </submittedName>
</protein>
<keyword evidence="3" id="KW-1185">Reference proteome</keyword>
<evidence type="ECO:0000313" key="3">
    <source>
        <dbReference type="Proteomes" id="UP001500298"/>
    </source>
</evidence>
<keyword evidence="1" id="KW-0812">Transmembrane</keyword>
<evidence type="ECO:0000313" key="2">
    <source>
        <dbReference type="EMBL" id="GAA4840731.1"/>
    </source>
</evidence>
<proteinExistence type="predicted"/>
<evidence type="ECO:0000256" key="1">
    <source>
        <dbReference type="SAM" id="Phobius"/>
    </source>
</evidence>